<reference evidence="1 2" key="1">
    <citation type="journal article" date="2019" name="Commun. Biol.">
        <title>The bagworm genome reveals a unique fibroin gene that provides high tensile strength.</title>
        <authorList>
            <person name="Kono N."/>
            <person name="Nakamura H."/>
            <person name="Ohtoshi R."/>
            <person name="Tomita M."/>
            <person name="Numata K."/>
            <person name="Arakawa K."/>
        </authorList>
    </citation>
    <scope>NUCLEOTIDE SEQUENCE [LARGE SCALE GENOMIC DNA]</scope>
</reference>
<evidence type="ECO:0000313" key="2">
    <source>
        <dbReference type="Proteomes" id="UP000299102"/>
    </source>
</evidence>
<evidence type="ECO:0000313" key="1">
    <source>
        <dbReference type="EMBL" id="GBP57883.1"/>
    </source>
</evidence>
<dbReference type="AlphaFoldDB" id="A0A4C1X419"/>
<sequence length="83" mass="9222">MNRRITEVVTTSATSVVSNSFPALGRYNLERPTGNRDVRPLIAAMALGVLMRRITMREATDWDTVVGGPTVADCQLYYRTTCI</sequence>
<name>A0A4C1X419_EUMVA</name>
<accession>A0A4C1X419</accession>
<gene>
    <name evidence="1" type="ORF">EVAR_37436_1</name>
</gene>
<dbReference type="EMBL" id="BGZK01000722">
    <property type="protein sequence ID" value="GBP57883.1"/>
    <property type="molecule type" value="Genomic_DNA"/>
</dbReference>
<keyword evidence="2" id="KW-1185">Reference proteome</keyword>
<organism evidence="1 2">
    <name type="scientific">Eumeta variegata</name>
    <name type="common">Bagworm moth</name>
    <name type="synonym">Eumeta japonica</name>
    <dbReference type="NCBI Taxonomy" id="151549"/>
    <lineage>
        <taxon>Eukaryota</taxon>
        <taxon>Metazoa</taxon>
        <taxon>Ecdysozoa</taxon>
        <taxon>Arthropoda</taxon>
        <taxon>Hexapoda</taxon>
        <taxon>Insecta</taxon>
        <taxon>Pterygota</taxon>
        <taxon>Neoptera</taxon>
        <taxon>Endopterygota</taxon>
        <taxon>Lepidoptera</taxon>
        <taxon>Glossata</taxon>
        <taxon>Ditrysia</taxon>
        <taxon>Tineoidea</taxon>
        <taxon>Psychidae</taxon>
        <taxon>Oiketicinae</taxon>
        <taxon>Eumeta</taxon>
    </lineage>
</organism>
<protein>
    <submittedName>
        <fullName evidence="1">Uncharacterized protein</fullName>
    </submittedName>
</protein>
<comment type="caution">
    <text evidence="1">The sequence shown here is derived from an EMBL/GenBank/DDBJ whole genome shotgun (WGS) entry which is preliminary data.</text>
</comment>
<dbReference type="Proteomes" id="UP000299102">
    <property type="component" value="Unassembled WGS sequence"/>
</dbReference>
<proteinExistence type="predicted"/>